<dbReference type="AlphaFoldDB" id="A0AAN7BHV3"/>
<sequence length="608" mass="68098">MPPSTEQYDVFTGVWTNWSRGNVIGWTLTLSRNNGNLLIKFLATFVAFVGTRFWRIIAFASHSAASSAKPRDVIYRQHQAVIQNMSTATEGFVAVIQVMWAWRLTPGRLWAALGLSALCYMGFLLASGFSSRISNFAGDEVLIKSTRCGYLLPAQNFKVEDFPNIYLPYVTKVFVNGANYAQECYGRNASDANIRLDTELLNSSTHLGLNAPTKNRILFRKVLHCSYLRYHYGNTPYPDISSEQFEYNYTYEYSDSTVGGMHMSPGAITSTGYTLSAVTASWLNGSLHPSMTKFKPIPALVNPRSELLILFLSSNNIPYFTPTTDNWYRATKKLNMSVYCPQLPINTGEIRLPVYGHEEPASPLGCIDQVEVCSAHRRTIDGKQRLCTGLMNPVDVPGVTINILDVDAEVKRAVWKYSLLFAPSNECQHCHRRRQSRDSSGAVLHGSVHSRAFTARSVANRGVAHLLDHIGIDPTSIRPDESKEMCQNQKIRTTAFSSFSMLGLILIILTGTQIILISYLLEPITAILHRKGKYRDYAYYEWLTTSAFQLQRLAHRGVEAGTWTHTLSSVPTTKRGESLAQLDYSNPKQPLLVFDKPMVELSTINPNP</sequence>
<feature type="transmembrane region" description="Helical" evidence="1">
    <location>
        <begin position="37"/>
        <end position="60"/>
    </location>
</feature>
<reference evidence="2" key="1">
    <citation type="journal article" date="2023" name="Mol. Phylogenet. Evol.">
        <title>Genome-scale phylogeny and comparative genomics of the fungal order Sordariales.</title>
        <authorList>
            <person name="Hensen N."/>
            <person name="Bonometti L."/>
            <person name="Westerberg I."/>
            <person name="Brannstrom I.O."/>
            <person name="Guillou S."/>
            <person name="Cros-Aarteil S."/>
            <person name="Calhoun S."/>
            <person name="Haridas S."/>
            <person name="Kuo A."/>
            <person name="Mondo S."/>
            <person name="Pangilinan J."/>
            <person name="Riley R."/>
            <person name="LaButti K."/>
            <person name="Andreopoulos B."/>
            <person name="Lipzen A."/>
            <person name="Chen C."/>
            <person name="Yan M."/>
            <person name="Daum C."/>
            <person name="Ng V."/>
            <person name="Clum A."/>
            <person name="Steindorff A."/>
            <person name="Ohm R.A."/>
            <person name="Martin F."/>
            <person name="Silar P."/>
            <person name="Natvig D.O."/>
            <person name="Lalanne C."/>
            <person name="Gautier V."/>
            <person name="Ament-Velasquez S.L."/>
            <person name="Kruys A."/>
            <person name="Hutchinson M.I."/>
            <person name="Powell A.J."/>
            <person name="Barry K."/>
            <person name="Miller A.N."/>
            <person name="Grigoriev I.V."/>
            <person name="Debuchy R."/>
            <person name="Gladieux P."/>
            <person name="Hiltunen Thoren M."/>
            <person name="Johannesson H."/>
        </authorList>
    </citation>
    <scope>NUCLEOTIDE SEQUENCE</scope>
    <source>
        <strain evidence="2">CBS 990.96</strain>
    </source>
</reference>
<organism evidence="2 3">
    <name type="scientific">Podospora fimiseda</name>
    <dbReference type="NCBI Taxonomy" id="252190"/>
    <lineage>
        <taxon>Eukaryota</taxon>
        <taxon>Fungi</taxon>
        <taxon>Dikarya</taxon>
        <taxon>Ascomycota</taxon>
        <taxon>Pezizomycotina</taxon>
        <taxon>Sordariomycetes</taxon>
        <taxon>Sordariomycetidae</taxon>
        <taxon>Sordariales</taxon>
        <taxon>Podosporaceae</taxon>
        <taxon>Podospora</taxon>
    </lineage>
</organism>
<name>A0AAN7BHV3_9PEZI</name>
<keyword evidence="1" id="KW-0472">Membrane</keyword>
<evidence type="ECO:0000256" key="1">
    <source>
        <dbReference type="SAM" id="Phobius"/>
    </source>
</evidence>
<accession>A0AAN7BHV3</accession>
<feature type="transmembrane region" description="Helical" evidence="1">
    <location>
        <begin position="81"/>
        <end position="102"/>
    </location>
</feature>
<feature type="transmembrane region" description="Helical" evidence="1">
    <location>
        <begin position="108"/>
        <end position="126"/>
    </location>
</feature>
<reference evidence="2" key="2">
    <citation type="submission" date="2023-05" db="EMBL/GenBank/DDBJ databases">
        <authorList>
            <consortium name="Lawrence Berkeley National Laboratory"/>
            <person name="Steindorff A."/>
            <person name="Hensen N."/>
            <person name="Bonometti L."/>
            <person name="Westerberg I."/>
            <person name="Brannstrom I.O."/>
            <person name="Guillou S."/>
            <person name="Cros-Aarteil S."/>
            <person name="Calhoun S."/>
            <person name="Haridas S."/>
            <person name="Kuo A."/>
            <person name="Mondo S."/>
            <person name="Pangilinan J."/>
            <person name="Riley R."/>
            <person name="Labutti K."/>
            <person name="Andreopoulos B."/>
            <person name="Lipzen A."/>
            <person name="Chen C."/>
            <person name="Yanf M."/>
            <person name="Daum C."/>
            <person name="Ng V."/>
            <person name="Clum A."/>
            <person name="Ohm R."/>
            <person name="Martin F."/>
            <person name="Silar P."/>
            <person name="Natvig D."/>
            <person name="Lalanne C."/>
            <person name="Gautier V."/>
            <person name="Ament-Velasquez S.L."/>
            <person name="Kruys A."/>
            <person name="Hutchinson M.I."/>
            <person name="Powell A.J."/>
            <person name="Barry K."/>
            <person name="Miller A.N."/>
            <person name="Grigoriev I.V."/>
            <person name="Debuchy R."/>
            <person name="Gladieux P."/>
            <person name="Thoren M.H."/>
            <person name="Johannesson H."/>
        </authorList>
    </citation>
    <scope>NUCLEOTIDE SEQUENCE</scope>
    <source>
        <strain evidence="2">CBS 990.96</strain>
    </source>
</reference>
<gene>
    <name evidence="2" type="ORF">QBC38DRAFT_459135</name>
</gene>
<keyword evidence="3" id="KW-1185">Reference proteome</keyword>
<evidence type="ECO:0000313" key="3">
    <source>
        <dbReference type="Proteomes" id="UP001301958"/>
    </source>
</evidence>
<protein>
    <submittedName>
        <fullName evidence="2">Uncharacterized protein</fullName>
    </submittedName>
</protein>
<feature type="transmembrane region" description="Helical" evidence="1">
    <location>
        <begin position="499"/>
        <end position="521"/>
    </location>
</feature>
<dbReference type="Proteomes" id="UP001301958">
    <property type="component" value="Unassembled WGS sequence"/>
</dbReference>
<keyword evidence="1" id="KW-1133">Transmembrane helix</keyword>
<keyword evidence="1" id="KW-0812">Transmembrane</keyword>
<proteinExistence type="predicted"/>
<evidence type="ECO:0000313" key="2">
    <source>
        <dbReference type="EMBL" id="KAK4223661.1"/>
    </source>
</evidence>
<comment type="caution">
    <text evidence="2">The sequence shown here is derived from an EMBL/GenBank/DDBJ whole genome shotgun (WGS) entry which is preliminary data.</text>
</comment>
<dbReference type="EMBL" id="MU865419">
    <property type="protein sequence ID" value="KAK4223661.1"/>
    <property type="molecule type" value="Genomic_DNA"/>
</dbReference>